<feature type="non-terminal residue" evidence="2">
    <location>
        <position position="1"/>
    </location>
</feature>
<evidence type="ECO:0000313" key="2">
    <source>
        <dbReference type="EMBL" id="VAV96682.1"/>
    </source>
</evidence>
<protein>
    <submittedName>
        <fullName evidence="2">Uncharacterized protein</fullName>
    </submittedName>
</protein>
<sequence length="243" mass="25657">RIVCSESGVITPPGDPDPDPGKQPNPGKRYVYTATDPGIGACYSWSNVPGGLDAWDPANDGAVIAITTSLPLCPPQPTPDPETRAWSIFRSWDLDPPAPSITPAANGITGVPTQLSATPPPRIIHSEVMPDGRPLEVRARVSLLTVIWGDGSTTHHNPSTATGYPDGTVAHTYTLKTCTARYRDNHPSGGLCHPTVAFYTITAGYEWTGEYSVGSTWVTLGSLTVTAPPVAYDVDEAIGIVTP</sequence>
<gene>
    <name evidence="2" type="ORF">MNBD_ACTINO01-1018</name>
</gene>
<feature type="region of interest" description="Disordered" evidence="1">
    <location>
        <begin position="1"/>
        <end position="27"/>
    </location>
</feature>
<evidence type="ECO:0000256" key="1">
    <source>
        <dbReference type="SAM" id="MobiDB-lite"/>
    </source>
</evidence>
<reference evidence="2" key="1">
    <citation type="submission" date="2018-06" db="EMBL/GenBank/DDBJ databases">
        <authorList>
            <person name="Zhirakovskaya E."/>
        </authorList>
    </citation>
    <scope>NUCLEOTIDE SEQUENCE</scope>
</reference>
<accession>A0A3B0RYY6</accession>
<name>A0A3B0RYY6_9ZZZZ</name>
<proteinExistence type="predicted"/>
<dbReference type="AlphaFoldDB" id="A0A3B0RYY6"/>
<organism evidence="2">
    <name type="scientific">hydrothermal vent metagenome</name>
    <dbReference type="NCBI Taxonomy" id="652676"/>
    <lineage>
        <taxon>unclassified sequences</taxon>
        <taxon>metagenomes</taxon>
        <taxon>ecological metagenomes</taxon>
    </lineage>
</organism>
<dbReference type="EMBL" id="UOEI01000183">
    <property type="protein sequence ID" value="VAV96682.1"/>
    <property type="molecule type" value="Genomic_DNA"/>
</dbReference>